<accession>A0A1H2L8X9</accession>
<dbReference type="AlphaFoldDB" id="A0A1H2L8X9"/>
<sequence length="246" mass="26537">MKLIPRLIFTRQLRTVTLWIVLAIVVAYIYNLCALSVFGLNSGIALGDRYFNVLMTTPYSAGYSDPSTIVSSTSLGLSNAIPFVSVGMFISIVGENARAWLGAGLERRTIFIAYQTFIALTTVVMTSVTTLIVGFASFMGSAIVNGLSLFTVLYTFLLYLGILELVLLGCTIFLRLPLWLAIAIVLGVPFASAFLIGNVASGALHISIDLDLSNNTPLLTVVVLGISLVMALLSWAFLARLPMRRG</sequence>
<dbReference type="EMBL" id="LT629804">
    <property type="protein sequence ID" value="SDU77490.1"/>
    <property type="molecule type" value="Genomic_DNA"/>
</dbReference>
<protein>
    <recommendedName>
        <fullName evidence="4">ABC-2 family transporter protein</fullName>
    </recommendedName>
</protein>
<feature type="transmembrane region" description="Helical" evidence="1">
    <location>
        <begin position="217"/>
        <end position="238"/>
    </location>
</feature>
<keyword evidence="3" id="KW-1185">Reference proteome</keyword>
<evidence type="ECO:0008006" key="4">
    <source>
        <dbReference type="Google" id="ProtNLM"/>
    </source>
</evidence>
<dbReference type="Proteomes" id="UP000214355">
    <property type="component" value="Chromosome I"/>
</dbReference>
<organism evidence="2 3">
    <name type="scientific">Arcanobacterium phocae</name>
    <dbReference type="NCBI Taxonomy" id="131112"/>
    <lineage>
        <taxon>Bacteria</taxon>
        <taxon>Bacillati</taxon>
        <taxon>Actinomycetota</taxon>
        <taxon>Actinomycetes</taxon>
        <taxon>Actinomycetales</taxon>
        <taxon>Actinomycetaceae</taxon>
        <taxon>Arcanobacterium</taxon>
    </lineage>
</organism>
<evidence type="ECO:0000256" key="1">
    <source>
        <dbReference type="SAM" id="Phobius"/>
    </source>
</evidence>
<name>A0A1H2L8X9_9ACTO</name>
<keyword evidence="1" id="KW-1133">Transmembrane helix</keyword>
<dbReference type="STRING" id="131112.SAMN04489737_0031"/>
<feature type="transmembrane region" description="Helical" evidence="1">
    <location>
        <begin position="178"/>
        <end position="197"/>
    </location>
</feature>
<proteinExistence type="predicted"/>
<feature type="transmembrane region" description="Helical" evidence="1">
    <location>
        <begin position="113"/>
        <end position="136"/>
    </location>
</feature>
<dbReference type="GeneID" id="65343793"/>
<evidence type="ECO:0000313" key="3">
    <source>
        <dbReference type="Proteomes" id="UP000214355"/>
    </source>
</evidence>
<feature type="transmembrane region" description="Helical" evidence="1">
    <location>
        <begin position="16"/>
        <end position="40"/>
    </location>
</feature>
<evidence type="ECO:0000313" key="2">
    <source>
        <dbReference type="EMBL" id="SDU77490.1"/>
    </source>
</evidence>
<gene>
    <name evidence="2" type="ORF">SAMN04489737_0031</name>
</gene>
<feature type="transmembrane region" description="Helical" evidence="1">
    <location>
        <begin position="142"/>
        <end position="166"/>
    </location>
</feature>
<reference evidence="3" key="1">
    <citation type="submission" date="2016-10" db="EMBL/GenBank/DDBJ databases">
        <authorList>
            <person name="Varghese N."/>
            <person name="Submissions S."/>
        </authorList>
    </citation>
    <scope>NUCLEOTIDE SEQUENCE [LARGE SCALE GENOMIC DNA]</scope>
    <source>
        <strain evidence="3">DSM 10002</strain>
    </source>
</reference>
<keyword evidence="1" id="KW-0472">Membrane</keyword>
<dbReference type="RefSeq" id="WP_091278455.1">
    <property type="nucleotide sequence ID" value="NZ_JABAPH010000007.1"/>
</dbReference>
<keyword evidence="1" id="KW-0812">Transmembrane</keyword>